<evidence type="ECO:0000256" key="3">
    <source>
        <dbReference type="ARBA" id="ARBA00022737"/>
    </source>
</evidence>
<evidence type="ECO:0000313" key="12">
    <source>
        <dbReference type="EMBL" id="KAK0135814.1"/>
    </source>
</evidence>
<feature type="domain" description="C2H2-type" evidence="11">
    <location>
        <begin position="215"/>
        <end position="242"/>
    </location>
</feature>
<evidence type="ECO:0000256" key="10">
    <source>
        <dbReference type="PROSITE-ProRule" id="PRU00042"/>
    </source>
</evidence>
<name>A0AA47M957_MERPO</name>
<feature type="domain" description="C2H2-type" evidence="11">
    <location>
        <begin position="90"/>
        <end position="117"/>
    </location>
</feature>
<keyword evidence="2" id="KW-0479">Metal-binding</keyword>
<keyword evidence="8" id="KW-0804">Transcription</keyword>
<evidence type="ECO:0000256" key="4">
    <source>
        <dbReference type="ARBA" id="ARBA00022771"/>
    </source>
</evidence>
<dbReference type="GO" id="GO:0000981">
    <property type="term" value="F:DNA-binding transcription factor activity, RNA polymerase II-specific"/>
    <property type="evidence" value="ECO:0007669"/>
    <property type="project" value="UniProtKB-ARBA"/>
</dbReference>
<keyword evidence="3" id="KW-0677">Repeat</keyword>
<dbReference type="Proteomes" id="UP001174136">
    <property type="component" value="Unassembled WGS sequence"/>
</dbReference>
<dbReference type="FunFam" id="3.30.160.60:FF:000445">
    <property type="entry name" value="Vascular endothelial zinc finger 1"/>
    <property type="match status" value="1"/>
</dbReference>
<dbReference type="EMBL" id="JAOPHQ010005406">
    <property type="protein sequence ID" value="KAK0135814.1"/>
    <property type="molecule type" value="Genomic_DNA"/>
</dbReference>
<keyword evidence="13" id="KW-1185">Reference proteome</keyword>
<feature type="domain" description="C2H2-type" evidence="11">
    <location>
        <begin position="245"/>
        <end position="273"/>
    </location>
</feature>
<feature type="domain" description="C2H2-type" evidence="11">
    <location>
        <begin position="187"/>
        <end position="214"/>
    </location>
</feature>
<proteinExistence type="predicted"/>
<dbReference type="GO" id="GO:0045893">
    <property type="term" value="P:positive regulation of DNA-templated transcription"/>
    <property type="evidence" value="ECO:0007669"/>
    <property type="project" value="UniProtKB-ARBA"/>
</dbReference>
<dbReference type="FunFam" id="3.30.160.60:FF:000108">
    <property type="entry name" value="Vascular endothelial zinc finger 1"/>
    <property type="match status" value="1"/>
</dbReference>
<dbReference type="InterPro" id="IPR013087">
    <property type="entry name" value="Znf_C2H2_type"/>
</dbReference>
<evidence type="ECO:0000259" key="11">
    <source>
        <dbReference type="PROSITE" id="PS50157"/>
    </source>
</evidence>
<dbReference type="Pfam" id="PF05699">
    <property type="entry name" value="Dimer_Tnp_hAT"/>
    <property type="match status" value="1"/>
</dbReference>
<accession>A0AA47M957</accession>
<dbReference type="InterPro" id="IPR036236">
    <property type="entry name" value="Znf_C2H2_sf"/>
</dbReference>
<keyword evidence="5" id="KW-0862">Zinc</keyword>
<dbReference type="SUPFAM" id="SSF53098">
    <property type="entry name" value="Ribonuclease H-like"/>
    <property type="match status" value="1"/>
</dbReference>
<evidence type="ECO:0000256" key="1">
    <source>
        <dbReference type="ARBA" id="ARBA00004123"/>
    </source>
</evidence>
<comment type="subcellular location">
    <subcellularLocation>
        <location evidence="1">Nucleus</location>
    </subcellularLocation>
</comment>
<dbReference type="GO" id="GO:0046983">
    <property type="term" value="F:protein dimerization activity"/>
    <property type="evidence" value="ECO:0007669"/>
    <property type="project" value="InterPro"/>
</dbReference>
<evidence type="ECO:0000256" key="2">
    <source>
        <dbReference type="ARBA" id="ARBA00022723"/>
    </source>
</evidence>
<dbReference type="GO" id="GO:0005634">
    <property type="term" value="C:nucleus"/>
    <property type="evidence" value="ECO:0007669"/>
    <property type="project" value="UniProtKB-SubCell"/>
</dbReference>
<dbReference type="Pfam" id="PF00096">
    <property type="entry name" value="zf-C2H2"/>
    <property type="match status" value="2"/>
</dbReference>
<dbReference type="SUPFAM" id="SSF57667">
    <property type="entry name" value="beta-beta-alpha zinc fingers"/>
    <property type="match status" value="4"/>
</dbReference>
<keyword evidence="7" id="KW-0238">DNA-binding</keyword>
<keyword evidence="4 10" id="KW-0863">Zinc-finger</keyword>
<dbReference type="FunFam" id="3.30.160.60:FF:000095">
    <property type="entry name" value="Vascular endothelial zinc finger 1"/>
    <property type="match status" value="1"/>
</dbReference>
<dbReference type="PANTHER" id="PTHR45913">
    <property type="entry name" value="EPM2A-INTERACTING PROTEIN 1"/>
    <property type="match status" value="1"/>
</dbReference>
<dbReference type="GO" id="GO:0008270">
    <property type="term" value="F:zinc ion binding"/>
    <property type="evidence" value="ECO:0007669"/>
    <property type="project" value="UniProtKB-KW"/>
</dbReference>
<evidence type="ECO:0000256" key="6">
    <source>
        <dbReference type="ARBA" id="ARBA00023015"/>
    </source>
</evidence>
<evidence type="ECO:0000256" key="7">
    <source>
        <dbReference type="ARBA" id="ARBA00023125"/>
    </source>
</evidence>
<keyword evidence="9" id="KW-0539">Nucleus</keyword>
<feature type="domain" description="C2H2-type" evidence="11">
    <location>
        <begin position="274"/>
        <end position="303"/>
    </location>
</feature>
<keyword evidence="6" id="KW-0805">Transcription regulation</keyword>
<dbReference type="PANTHER" id="PTHR45913:SF21">
    <property type="entry name" value="DUF4371 DOMAIN-CONTAINING PROTEIN"/>
    <property type="match status" value="1"/>
</dbReference>
<evidence type="ECO:0000313" key="13">
    <source>
        <dbReference type="Proteomes" id="UP001174136"/>
    </source>
</evidence>
<reference evidence="12" key="1">
    <citation type="journal article" date="2023" name="Front. Mar. Sci.">
        <title>A new Merluccius polli reference genome to investigate the effects of global change in West African waters.</title>
        <authorList>
            <person name="Mateo J.L."/>
            <person name="Blanco-Fernandez C."/>
            <person name="Garcia-Vazquez E."/>
            <person name="Machado-Schiaffino G."/>
        </authorList>
    </citation>
    <scope>NUCLEOTIDE SEQUENCE</scope>
    <source>
        <strain evidence="12">C29</strain>
        <tissue evidence="12">Fin</tissue>
    </source>
</reference>
<gene>
    <name evidence="12" type="primary">VEZF1_2</name>
    <name evidence="12" type="ORF">N1851_028311</name>
</gene>
<sequence length="1131" mass="127163">MFSNIVFFVLSLQQANEALHHQHHGIGNGLLPLLNSETTDEKPVLPIIMEQKPPVSAAELLKDNVANGIGGGALAQIAIVKKEPKSKTPFICGYCNKAFRDSYHLRRHESCHTGIKMVSRPKKTPTAPTMVPLISTVSRQNSSNSYISTVAGILTTATTSTGTSIVAPMQHQHGITKKPPKLVKKNHGCDMCGKAFRDVYHLNRHKLSHSDEKPFECPICQQRFKRKDRMTCHVRSHNGAVHKPYICSVCGKGFSRPDHLSCHVKHVHSSERPFKCQVTACTSAFATKDRLRSHMIRHEGKVTCNICGKMLSAAYITSHLKTHGQASFNNSSCNNKEKWTAKTELSTQNGHSFMFILPTGNTKPVCLICSETVALIKSANVKRHYEMKHKVFHQTYPLKSELQSQKISSLRAQHEQSTRILTHSLTAQQRANECSLRVTWILGQHKKPFTDGGVVKECMSAVAETLLEGKQKEELCDKIKQIPMSASSATKKSEMLTQDVLAQLDEAIHKVPCVGLAVDESTDVSDNAQLLVYVRFFNQEKKEFCEYVLGVTPLKTSTRGEDIYLAIREMLTKRGIAPKQVVSITTDGAPAMIGREKGAVARMKEDNPELISYHCIIHQYVLCSTLSDEHAEVMNTMMKMINFLRASSSYQHRMLREFLRDVDANADDLLLHNNVRWLSKGRVLERFWSIRREVAAFMEELRSQKATEFSLFLKDEKRMDNVAFLVDITAHLNELNLKLQGKDNTICELMTAVRSFQRKLEVFKEDLQGDCAHFPAVQDQVQGQRDVSSFGDFVDKLIVNFSKRFDSFRFGQQLTLFIQNPFLITDVSGFSKEVTQHFKWANAGPLQMQLIDLQADVALKEQFGITDPATFWLQMVSETAFPGLRKVALYTLTMFGSTYSCEAAFSAMNIIKSKYRSRLTNEHLHMCMRMALTPFQPRFKLLAGRARAHDWQWNHTVPRKGELTVGEILNNSFQVLIDISRTQAFFILFFCRFILHFSTVHFVCFMYLMTDPNIVHNSTPVTPVTNSSAITSAVNRSSNTSYPVTIAAQMNITKSTVNITSPVNLQHPVTITGPINLASVNIPTTAHMNLAHPMAITSPLSMNITGPLNIAMRPMENMSFLSQVLPASPPW</sequence>
<dbReference type="AlphaFoldDB" id="A0AA47M957"/>
<dbReference type="FunFam" id="3.30.160.60:FF:000780">
    <property type="entry name" value="myc-associated zinc finger protein isoform X1"/>
    <property type="match status" value="1"/>
</dbReference>
<dbReference type="PROSITE" id="PS00028">
    <property type="entry name" value="ZINC_FINGER_C2H2_1"/>
    <property type="match status" value="5"/>
</dbReference>
<dbReference type="GO" id="GO:0000977">
    <property type="term" value="F:RNA polymerase II transcription regulatory region sequence-specific DNA binding"/>
    <property type="evidence" value="ECO:0007669"/>
    <property type="project" value="UniProtKB-ARBA"/>
</dbReference>
<dbReference type="Gene3D" id="3.30.160.60">
    <property type="entry name" value="Classic Zinc Finger"/>
    <property type="match status" value="5"/>
</dbReference>
<dbReference type="InterPro" id="IPR008906">
    <property type="entry name" value="HATC_C_dom"/>
</dbReference>
<evidence type="ECO:0000256" key="8">
    <source>
        <dbReference type="ARBA" id="ARBA00023163"/>
    </source>
</evidence>
<dbReference type="PROSITE" id="PS50157">
    <property type="entry name" value="ZINC_FINGER_C2H2_2"/>
    <property type="match status" value="5"/>
</dbReference>
<comment type="caution">
    <text evidence="12">The sequence shown here is derived from an EMBL/GenBank/DDBJ whole genome shotgun (WGS) entry which is preliminary data.</text>
</comment>
<evidence type="ECO:0000256" key="9">
    <source>
        <dbReference type="ARBA" id="ARBA00023242"/>
    </source>
</evidence>
<organism evidence="12 13">
    <name type="scientific">Merluccius polli</name>
    <name type="common">Benguela hake</name>
    <name type="synonym">Merluccius cadenati</name>
    <dbReference type="NCBI Taxonomy" id="89951"/>
    <lineage>
        <taxon>Eukaryota</taxon>
        <taxon>Metazoa</taxon>
        <taxon>Chordata</taxon>
        <taxon>Craniata</taxon>
        <taxon>Vertebrata</taxon>
        <taxon>Euteleostomi</taxon>
        <taxon>Actinopterygii</taxon>
        <taxon>Neopterygii</taxon>
        <taxon>Teleostei</taxon>
        <taxon>Neoteleostei</taxon>
        <taxon>Acanthomorphata</taxon>
        <taxon>Zeiogadaria</taxon>
        <taxon>Gadariae</taxon>
        <taxon>Gadiformes</taxon>
        <taxon>Gadoidei</taxon>
        <taxon>Merlucciidae</taxon>
        <taxon>Merluccius</taxon>
    </lineage>
</organism>
<protein>
    <submittedName>
        <fullName evidence="12">Vascular endothelial zinc finger 1</fullName>
    </submittedName>
</protein>
<dbReference type="InterPro" id="IPR012337">
    <property type="entry name" value="RNaseH-like_sf"/>
</dbReference>
<evidence type="ECO:0000256" key="5">
    <source>
        <dbReference type="ARBA" id="ARBA00022833"/>
    </source>
</evidence>
<dbReference type="FunFam" id="3.30.160.60:FF:001404">
    <property type="entry name" value="vascular endothelial zinc finger 1-like isoform X1"/>
    <property type="match status" value="1"/>
</dbReference>
<dbReference type="SMART" id="SM00355">
    <property type="entry name" value="ZnF_C2H2"/>
    <property type="match status" value="7"/>
</dbReference>